<accession>E0DGI8</accession>
<dbReference type="InterPro" id="IPR015422">
    <property type="entry name" value="PyrdxlP-dep_Trfase_small"/>
</dbReference>
<keyword evidence="6" id="KW-0472">Membrane</keyword>
<name>E0DGI8_9CORY</name>
<dbReference type="InterPro" id="IPR015421">
    <property type="entry name" value="PyrdxlP-dep_Trfase_major"/>
</dbReference>
<dbReference type="PANTHER" id="PTHR43525:SF2">
    <property type="entry name" value="CYSTATHIONINE BETA-LYASE-RELATED"/>
    <property type="match status" value="1"/>
</dbReference>
<dbReference type="Gene3D" id="3.40.640.10">
    <property type="entry name" value="Type I PLP-dependent aspartate aminotransferase-like (Major domain)"/>
    <property type="match status" value="1"/>
</dbReference>
<protein>
    <recommendedName>
        <fullName evidence="2">cysteine-S-conjugate beta-lyase</fullName>
        <ecNumber evidence="2">4.4.1.13</ecNumber>
    </recommendedName>
</protein>
<comment type="similarity">
    <text evidence="5">Belongs to the class-II pyridoxal-phosphate-dependent aminotransferase family. MalY/PatB cystathionine beta-lyase subfamily.</text>
</comment>
<dbReference type="InterPro" id="IPR004839">
    <property type="entry name" value="Aminotransferase_I/II_large"/>
</dbReference>
<dbReference type="EC" id="4.4.1.13" evidence="2"/>
<dbReference type="Gene3D" id="3.90.1150.10">
    <property type="entry name" value="Aspartate Aminotransferase, domain 1"/>
    <property type="match status" value="1"/>
</dbReference>
<comment type="cofactor">
    <cofactor evidence="1">
        <name>pyridoxal 5'-phosphate</name>
        <dbReference type="ChEBI" id="CHEBI:597326"/>
    </cofactor>
</comment>
<keyword evidence="6" id="KW-1133">Transmembrane helix</keyword>
<dbReference type="InterPro" id="IPR051798">
    <property type="entry name" value="Class-II_PLP-Dep_Aminotrans"/>
</dbReference>
<evidence type="ECO:0000259" key="7">
    <source>
        <dbReference type="Pfam" id="PF00155"/>
    </source>
</evidence>
<dbReference type="eggNOG" id="COG1168">
    <property type="taxonomic scope" value="Bacteria"/>
</dbReference>
<keyword evidence="8" id="KW-0032">Aminotransferase</keyword>
<proteinExistence type="inferred from homology"/>
<evidence type="ECO:0000256" key="6">
    <source>
        <dbReference type="SAM" id="Phobius"/>
    </source>
</evidence>
<gene>
    <name evidence="8" type="ORF">HMPREF0299_6986</name>
</gene>
<dbReference type="EMBL" id="ACSH02000005">
    <property type="protein sequence ID" value="EFM48741.1"/>
    <property type="molecule type" value="Genomic_DNA"/>
</dbReference>
<evidence type="ECO:0000256" key="2">
    <source>
        <dbReference type="ARBA" id="ARBA00012224"/>
    </source>
</evidence>
<dbReference type="STRING" id="553207.HMPREF0299_6986"/>
<keyword evidence="8" id="KW-0808">Transferase</keyword>
<dbReference type="GO" id="GO:0030170">
    <property type="term" value="F:pyridoxal phosphate binding"/>
    <property type="evidence" value="ECO:0007669"/>
    <property type="project" value="InterPro"/>
</dbReference>
<evidence type="ECO:0000256" key="3">
    <source>
        <dbReference type="ARBA" id="ARBA00022898"/>
    </source>
</evidence>
<keyword evidence="4" id="KW-0456">Lyase</keyword>
<evidence type="ECO:0000256" key="5">
    <source>
        <dbReference type="ARBA" id="ARBA00037974"/>
    </source>
</evidence>
<dbReference type="GO" id="GO:0047804">
    <property type="term" value="F:cysteine-S-conjugate beta-lyase activity"/>
    <property type="evidence" value="ECO:0007669"/>
    <property type="project" value="UniProtKB-EC"/>
</dbReference>
<dbReference type="CDD" id="cd00609">
    <property type="entry name" value="AAT_like"/>
    <property type="match status" value="1"/>
</dbReference>
<keyword evidence="9" id="KW-1185">Reference proteome</keyword>
<dbReference type="SUPFAM" id="SSF53383">
    <property type="entry name" value="PLP-dependent transferases"/>
    <property type="match status" value="1"/>
</dbReference>
<reference evidence="8" key="1">
    <citation type="submission" date="2010-08" db="EMBL/GenBank/DDBJ databases">
        <authorList>
            <person name="Harkins D.M."/>
            <person name="Madupu R."/>
            <person name="Durkin A.S."/>
            <person name="Torralba M."/>
            <person name="Methe B."/>
            <person name="Sutton G.G."/>
            <person name="Nelson K.E."/>
        </authorList>
    </citation>
    <scope>NUCLEOTIDE SEQUENCE [LARGE SCALE GENOMIC DNA]</scope>
    <source>
        <strain evidence="8">ATCC 14266</strain>
    </source>
</reference>
<evidence type="ECO:0000313" key="8">
    <source>
        <dbReference type="EMBL" id="EFM48741.1"/>
    </source>
</evidence>
<evidence type="ECO:0000256" key="1">
    <source>
        <dbReference type="ARBA" id="ARBA00001933"/>
    </source>
</evidence>
<keyword evidence="3" id="KW-0663">Pyridoxal phosphate</keyword>
<comment type="caution">
    <text evidence="8">The sequence shown here is derived from an EMBL/GenBank/DDBJ whole genome shotgun (WGS) entry which is preliminary data.</text>
</comment>
<dbReference type="InterPro" id="IPR015424">
    <property type="entry name" value="PyrdxlP-dep_Trfase"/>
</dbReference>
<feature type="domain" description="Aminotransferase class I/classII large" evidence="7">
    <location>
        <begin position="72"/>
        <end position="416"/>
    </location>
</feature>
<evidence type="ECO:0000256" key="4">
    <source>
        <dbReference type="ARBA" id="ARBA00023239"/>
    </source>
</evidence>
<dbReference type="Proteomes" id="UP000004218">
    <property type="component" value="Unassembled WGS sequence"/>
</dbReference>
<sequence>MPFLVCVRGLHNLGVILIQAGVLAGLLGIIPCCDFSPSRLHLHQYYHRRMRFPSYDQLQARNTMKWTRYGADVLPLWVAESDFATCPAVVDAVQAAVSAESFGYPAENQSGLAEATADFYRDRYGFTARPEWVHPVADVVRALLISIEHFTTPGSKVIVPVPAYPPFFQLLQATGREGIFVESFDLGELRKAFEQGAGCLLLCNPYNPLGFVFEREELVGITDLAAEFGARVLVDEIHAPLVYDGRQHVVAAGVSETAARVCITATATSKAWNTAGLKCAQIIFSNADDERVWQGLTNATKDGASILGLVAAEAAYRSGREFLDAEVEYLQANRDFLVAELPNALPGVKLRVPEATYLLWLDLSETDIPGNKATYLLEHARVAVNDGAWFGEIGTDCVRLNFATSREILHQALTRIASMRK</sequence>
<dbReference type="PANTHER" id="PTHR43525">
    <property type="entry name" value="PROTEIN MALY"/>
    <property type="match status" value="1"/>
</dbReference>
<dbReference type="AlphaFoldDB" id="E0DGI8"/>
<organism evidence="8 9">
    <name type="scientific">Corynebacterium matruchotii ATCC 14266</name>
    <dbReference type="NCBI Taxonomy" id="553207"/>
    <lineage>
        <taxon>Bacteria</taxon>
        <taxon>Bacillati</taxon>
        <taxon>Actinomycetota</taxon>
        <taxon>Actinomycetes</taxon>
        <taxon>Mycobacteriales</taxon>
        <taxon>Corynebacteriaceae</taxon>
        <taxon>Corynebacterium</taxon>
    </lineage>
</organism>
<feature type="transmembrane region" description="Helical" evidence="6">
    <location>
        <begin position="12"/>
        <end position="30"/>
    </location>
</feature>
<dbReference type="Pfam" id="PF00155">
    <property type="entry name" value="Aminotran_1_2"/>
    <property type="match status" value="1"/>
</dbReference>
<dbReference type="GO" id="GO:0008483">
    <property type="term" value="F:transaminase activity"/>
    <property type="evidence" value="ECO:0007669"/>
    <property type="project" value="UniProtKB-KW"/>
</dbReference>
<evidence type="ECO:0000313" key="9">
    <source>
        <dbReference type="Proteomes" id="UP000004218"/>
    </source>
</evidence>
<keyword evidence="6" id="KW-0812">Transmembrane</keyword>